<dbReference type="AlphaFoldDB" id="A0A0E9UZI4"/>
<name>A0A0E9UZI4_ANGAN</name>
<reference evidence="1" key="1">
    <citation type="submission" date="2014-11" db="EMBL/GenBank/DDBJ databases">
        <authorList>
            <person name="Amaro Gonzalez C."/>
        </authorList>
    </citation>
    <scope>NUCLEOTIDE SEQUENCE</scope>
</reference>
<accession>A0A0E9UZI4</accession>
<proteinExistence type="predicted"/>
<dbReference type="EMBL" id="GBXM01033089">
    <property type="protein sequence ID" value="JAH75488.1"/>
    <property type="molecule type" value="Transcribed_RNA"/>
</dbReference>
<organism evidence="1">
    <name type="scientific">Anguilla anguilla</name>
    <name type="common">European freshwater eel</name>
    <name type="synonym">Muraena anguilla</name>
    <dbReference type="NCBI Taxonomy" id="7936"/>
    <lineage>
        <taxon>Eukaryota</taxon>
        <taxon>Metazoa</taxon>
        <taxon>Chordata</taxon>
        <taxon>Craniata</taxon>
        <taxon>Vertebrata</taxon>
        <taxon>Euteleostomi</taxon>
        <taxon>Actinopterygii</taxon>
        <taxon>Neopterygii</taxon>
        <taxon>Teleostei</taxon>
        <taxon>Anguilliformes</taxon>
        <taxon>Anguillidae</taxon>
        <taxon>Anguilla</taxon>
    </lineage>
</organism>
<dbReference type="EMBL" id="GBXM01038194">
    <property type="protein sequence ID" value="JAH70383.1"/>
    <property type="molecule type" value="Transcribed_RNA"/>
</dbReference>
<evidence type="ECO:0000313" key="1">
    <source>
        <dbReference type="EMBL" id="JAH70383.1"/>
    </source>
</evidence>
<sequence>MRWPSVSLRTFAEFVYRYLLVLF</sequence>
<reference evidence="1" key="2">
    <citation type="journal article" date="2015" name="Fish Shellfish Immunol.">
        <title>Early steps in the European eel (Anguilla anguilla)-Vibrio vulnificus interaction in the gills: Role of the RtxA13 toxin.</title>
        <authorList>
            <person name="Callol A."/>
            <person name="Pajuelo D."/>
            <person name="Ebbesson L."/>
            <person name="Teles M."/>
            <person name="MacKenzie S."/>
            <person name="Amaro C."/>
        </authorList>
    </citation>
    <scope>NUCLEOTIDE SEQUENCE</scope>
</reference>
<protein>
    <submittedName>
        <fullName evidence="1">Uncharacterized protein</fullName>
    </submittedName>
</protein>